<evidence type="ECO:0000313" key="1">
    <source>
        <dbReference type="EMBL" id="MDR7308376.1"/>
    </source>
</evidence>
<comment type="caution">
    <text evidence="1">The sequence shown here is derived from an EMBL/GenBank/DDBJ whole genome shotgun (WGS) entry which is preliminary data.</text>
</comment>
<dbReference type="RefSeq" id="WP_310345604.1">
    <property type="nucleotide sequence ID" value="NZ_JAVDXO010000010.1"/>
</dbReference>
<protein>
    <recommendedName>
        <fullName evidence="3">Peptidase</fullName>
    </recommendedName>
</protein>
<name>A0ABU1ZS43_9BURK</name>
<keyword evidence="2" id="KW-1185">Reference proteome</keyword>
<sequence length="226" mass="24468">MDLHRARWYHLAALAWLLVARGAWGAPWDALRAQEIAECRPGEVATWGDAADRPAVATPLVFAYSHAQAPSWFPESLVLATLERAATAWSACGIPAKVLLVPPGEPVPPNAIRVHWSEAGSQHNFGLANLGLKTIALGPSAFQLLNTRNPAHDARETLQMVISHEMGHLFGVVAHSRRCVDVSSYYNNAQGEQCSIRGGQARPPGVEYRSALPTACDIQRCRAANP</sequence>
<gene>
    <name evidence="1" type="ORF">J2X15_003685</name>
</gene>
<evidence type="ECO:0000313" key="2">
    <source>
        <dbReference type="Proteomes" id="UP001268089"/>
    </source>
</evidence>
<dbReference type="Proteomes" id="UP001268089">
    <property type="component" value="Unassembled WGS sequence"/>
</dbReference>
<reference evidence="1 2" key="1">
    <citation type="submission" date="2023-07" db="EMBL/GenBank/DDBJ databases">
        <title>Sorghum-associated microbial communities from plants grown in Nebraska, USA.</title>
        <authorList>
            <person name="Schachtman D."/>
        </authorList>
    </citation>
    <scope>NUCLEOTIDE SEQUENCE [LARGE SCALE GENOMIC DNA]</scope>
    <source>
        <strain evidence="1 2">BE308</strain>
    </source>
</reference>
<organism evidence="1 2">
    <name type="scientific">Rhodoferax saidenbachensis</name>
    <dbReference type="NCBI Taxonomy" id="1484693"/>
    <lineage>
        <taxon>Bacteria</taxon>
        <taxon>Pseudomonadati</taxon>
        <taxon>Pseudomonadota</taxon>
        <taxon>Betaproteobacteria</taxon>
        <taxon>Burkholderiales</taxon>
        <taxon>Comamonadaceae</taxon>
        <taxon>Rhodoferax</taxon>
    </lineage>
</organism>
<accession>A0ABU1ZS43</accession>
<dbReference type="EMBL" id="JAVDXO010000010">
    <property type="protein sequence ID" value="MDR7308376.1"/>
    <property type="molecule type" value="Genomic_DNA"/>
</dbReference>
<evidence type="ECO:0008006" key="3">
    <source>
        <dbReference type="Google" id="ProtNLM"/>
    </source>
</evidence>
<dbReference type="SUPFAM" id="SSF55486">
    <property type="entry name" value="Metalloproteases ('zincins'), catalytic domain"/>
    <property type="match status" value="1"/>
</dbReference>
<proteinExistence type="predicted"/>